<reference evidence="15" key="1">
    <citation type="submission" date="2020-04" db="EMBL/GenBank/DDBJ databases">
        <title>DNAmark Project.</title>
        <authorList>
            <person name="Leerhoei F."/>
        </authorList>
    </citation>
    <scope>NUCLEOTIDE SEQUENCE</scope>
    <source>
        <strain evidence="15">DM845</strain>
    </source>
</reference>
<keyword evidence="8 14" id="KW-1133">Transmembrane helix</keyword>
<evidence type="ECO:0000313" key="15">
    <source>
        <dbReference type="EMBL" id="QNE85469.1"/>
    </source>
</evidence>
<evidence type="ECO:0000256" key="3">
    <source>
        <dbReference type="ARBA" id="ARBA00011291"/>
    </source>
</evidence>
<evidence type="ECO:0000256" key="11">
    <source>
        <dbReference type="ARBA" id="ARBA00023136"/>
    </source>
</evidence>
<evidence type="ECO:0000256" key="4">
    <source>
        <dbReference type="ARBA" id="ARBA00022448"/>
    </source>
</evidence>
<evidence type="ECO:0000256" key="14">
    <source>
        <dbReference type="SAM" id="Phobius"/>
    </source>
</evidence>
<comment type="subunit">
    <text evidence="3">F-type ATPases have 2 components, CF(1) - the catalytic core - and CF(0) - the membrane proton channel.</text>
</comment>
<keyword evidence="11 14" id="KW-0472">Membrane</keyword>
<comment type="function">
    <text evidence="12">Mitochondrial membrane ATP synthase (F(1)F(0) ATP synthase or Complex V) produces ATP from ADP in the presence of a proton gradient across the membrane which is generated by electron transport complexes of the respiratory chain. F-type ATPases consist of two structural domains, F(1) - containing the extramembraneous catalytic core and F(0) - containing the membrane proton channel, linked together by a central stalk and a peripheral stalk. During catalysis, ATP synthesis in the catalytic domain of F(1) is coupled via a rotary mechanism of the central stalk subunits to proton translocation. Part of the complex F(0) domain. Minor subunit located with subunit a in the membrane.</text>
</comment>
<keyword evidence="5 13" id="KW-0138">CF(0)</keyword>
<evidence type="ECO:0000256" key="2">
    <source>
        <dbReference type="ARBA" id="ARBA00008892"/>
    </source>
</evidence>
<accession>A0A7G7CD03</accession>
<keyword evidence="7 13" id="KW-0375">Hydrogen ion transport</keyword>
<organism evidence="15">
    <name type="scientific">Nanna flavipes</name>
    <dbReference type="NCBI Taxonomy" id="113158"/>
    <lineage>
        <taxon>Eukaryota</taxon>
        <taxon>Metazoa</taxon>
        <taxon>Ecdysozoa</taxon>
        <taxon>Arthropoda</taxon>
        <taxon>Hexapoda</taxon>
        <taxon>Insecta</taxon>
        <taxon>Pterygota</taxon>
        <taxon>Neoptera</taxon>
        <taxon>Endopterygota</taxon>
        <taxon>Diptera</taxon>
        <taxon>Brachycera</taxon>
        <taxon>Muscomorpha</taxon>
        <taxon>Muscoidea</taxon>
        <taxon>Scathophagidae</taxon>
        <taxon>Scathophaginae</taxon>
        <taxon>Nanna</taxon>
    </lineage>
</organism>
<comment type="similarity">
    <text evidence="2 13">Belongs to the ATPase protein 8 family.</text>
</comment>
<evidence type="ECO:0000256" key="10">
    <source>
        <dbReference type="ARBA" id="ARBA00023128"/>
    </source>
</evidence>
<keyword evidence="9 13" id="KW-0406">Ion transport</keyword>
<evidence type="ECO:0000256" key="1">
    <source>
        <dbReference type="ARBA" id="ARBA00004304"/>
    </source>
</evidence>
<gene>
    <name evidence="15" type="primary">ATP8</name>
</gene>
<evidence type="ECO:0000256" key="13">
    <source>
        <dbReference type="RuleBase" id="RU003661"/>
    </source>
</evidence>
<geneLocation type="mitochondrion" evidence="15"/>
<comment type="subcellular location">
    <subcellularLocation>
        <location evidence="1 13">Mitochondrion membrane</location>
        <topology evidence="1 13">Single-pass membrane protein</topology>
    </subcellularLocation>
</comment>
<proteinExistence type="inferred from homology"/>
<dbReference type="GO" id="GO:0015078">
    <property type="term" value="F:proton transmembrane transporter activity"/>
    <property type="evidence" value="ECO:0007669"/>
    <property type="project" value="InterPro"/>
</dbReference>
<evidence type="ECO:0000256" key="5">
    <source>
        <dbReference type="ARBA" id="ARBA00022547"/>
    </source>
</evidence>
<dbReference type="EMBL" id="MT410785">
    <property type="protein sequence ID" value="QNE85469.1"/>
    <property type="molecule type" value="Genomic_DNA"/>
</dbReference>
<keyword evidence="4 13" id="KW-0813">Transport</keyword>
<dbReference type="GO" id="GO:0031966">
    <property type="term" value="C:mitochondrial membrane"/>
    <property type="evidence" value="ECO:0007669"/>
    <property type="project" value="UniProtKB-SubCell"/>
</dbReference>
<evidence type="ECO:0000256" key="9">
    <source>
        <dbReference type="ARBA" id="ARBA00023065"/>
    </source>
</evidence>
<evidence type="ECO:0000256" key="7">
    <source>
        <dbReference type="ARBA" id="ARBA00022781"/>
    </source>
</evidence>
<evidence type="ECO:0000256" key="12">
    <source>
        <dbReference type="ARBA" id="ARBA00024864"/>
    </source>
</evidence>
<evidence type="ECO:0000256" key="8">
    <source>
        <dbReference type="ARBA" id="ARBA00022989"/>
    </source>
</evidence>
<dbReference type="GO" id="GO:0045259">
    <property type="term" value="C:proton-transporting ATP synthase complex"/>
    <property type="evidence" value="ECO:0007669"/>
    <property type="project" value="UniProtKB-KW"/>
</dbReference>
<keyword evidence="6 13" id="KW-0812">Transmembrane</keyword>
<sequence length="54" mass="6572">MPQMAPISWLNLFIIFSITFVIFNMMNYYSYMPSMPKSNLINKTQQINSFNWKW</sequence>
<dbReference type="AlphaFoldDB" id="A0A7G7CD03"/>
<evidence type="ECO:0000256" key="6">
    <source>
        <dbReference type="ARBA" id="ARBA00022692"/>
    </source>
</evidence>
<feature type="transmembrane region" description="Helical" evidence="14">
    <location>
        <begin position="6"/>
        <end position="29"/>
    </location>
</feature>
<dbReference type="InterPro" id="IPR001421">
    <property type="entry name" value="ATP8_metazoa"/>
</dbReference>
<name>A0A7G7CD03_9MUSC</name>
<dbReference type="GO" id="GO:0015986">
    <property type="term" value="P:proton motive force-driven ATP synthesis"/>
    <property type="evidence" value="ECO:0007669"/>
    <property type="project" value="InterPro"/>
</dbReference>
<protein>
    <recommendedName>
        <fullName evidence="13">ATP synthase complex subunit 8</fullName>
    </recommendedName>
</protein>
<keyword evidence="10 13" id="KW-0496">Mitochondrion</keyword>
<dbReference type="Pfam" id="PF00895">
    <property type="entry name" value="ATP-synt_8"/>
    <property type="match status" value="1"/>
</dbReference>